<accession>A0A1Y2B5T4</accession>
<dbReference type="STRING" id="329046.A0A1Y2B5T4"/>
<protein>
    <submittedName>
        <fullName evidence="4">Beta-lactamase/transpeptidase-like protein</fullName>
    </submittedName>
</protein>
<feature type="domain" description="Beta-lactamase-related" evidence="3">
    <location>
        <begin position="45"/>
        <end position="201"/>
    </location>
</feature>
<evidence type="ECO:0000256" key="1">
    <source>
        <dbReference type="ARBA" id="ARBA00038215"/>
    </source>
</evidence>
<gene>
    <name evidence="4" type="ORF">BCR33DRAFT_724712</name>
</gene>
<dbReference type="AlphaFoldDB" id="A0A1Y2B5T4"/>
<evidence type="ECO:0000259" key="3">
    <source>
        <dbReference type="Pfam" id="PF00144"/>
    </source>
</evidence>
<comment type="caution">
    <text evidence="4">The sequence shown here is derived from an EMBL/GenBank/DDBJ whole genome shotgun (WGS) entry which is preliminary data.</text>
</comment>
<evidence type="ECO:0000313" key="5">
    <source>
        <dbReference type="Proteomes" id="UP000193642"/>
    </source>
</evidence>
<dbReference type="SUPFAM" id="SSF56601">
    <property type="entry name" value="beta-lactamase/transpeptidase-like"/>
    <property type="match status" value="1"/>
</dbReference>
<dbReference type="Pfam" id="PF00144">
    <property type="entry name" value="Beta-lactamase"/>
    <property type="match status" value="1"/>
</dbReference>
<dbReference type="Gene3D" id="3.40.710.10">
    <property type="entry name" value="DD-peptidase/beta-lactamase superfamily"/>
    <property type="match status" value="1"/>
</dbReference>
<feature type="chain" id="PRO_5012734117" evidence="2">
    <location>
        <begin position="19"/>
        <end position="423"/>
    </location>
</feature>
<dbReference type="Proteomes" id="UP000193642">
    <property type="component" value="Unassembled WGS sequence"/>
</dbReference>
<dbReference type="Gene3D" id="2.40.128.600">
    <property type="match status" value="1"/>
</dbReference>
<dbReference type="PANTHER" id="PTHR46825">
    <property type="entry name" value="D-ALANYL-D-ALANINE-CARBOXYPEPTIDASE/ENDOPEPTIDASE AMPH"/>
    <property type="match status" value="1"/>
</dbReference>
<organism evidence="4 5">
    <name type="scientific">Rhizoclosmatium globosum</name>
    <dbReference type="NCBI Taxonomy" id="329046"/>
    <lineage>
        <taxon>Eukaryota</taxon>
        <taxon>Fungi</taxon>
        <taxon>Fungi incertae sedis</taxon>
        <taxon>Chytridiomycota</taxon>
        <taxon>Chytridiomycota incertae sedis</taxon>
        <taxon>Chytridiomycetes</taxon>
        <taxon>Chytridiales</taxon>
        <taxon>Chytriomycetaceae</taxon>
        <taxon>Rhizoclosmatium</taxon>
    </lineage>
</organism>
<sequence>MVSKIVYYLALFGLVSQGAVVPAGKLNVNWNAVASKIESMRRDWYVPGLAVGVIQRESWNIPKVLGQKRKEEPVTPNTVFQIGSTTKAFTAFTEIGWTTPVTKLYPGINNLVDILSHRAGLARYDELFALWSTPDEVLSRLQYLEPAHQFREKFEYCNHYYTLAGTLAGKVSGLGWDKLVQTRILDQIGMKDTVTDQNRRFGKWQSLLSSSSFDALMTPRIFADDQSIFTATKSPVRFTSCENALITHSGAISGYRSSFSILPDQDVAIIVLHNLGVEGFDEAVSFTLMDAILSPAEKLDWSSGGCTAKAQIDELMKSRDEKSGPSLPYSWYTGKFYNGAFGTLKFSKSMGTHDMSVSWGDVSGTPPFKTAAVKHWVKDIFVAYAGNGTISDATVPDAVFEFSKDGTSVRNLAIDGTVVFSRF</sequence>
<keyword evidence="2" id="KW-0732">Signal</keyword>
<dbReference type="InterPro" id="IPR012338">
    <property type="entry name" value="Beta-lactam/transpept-like"/>
</dbReference>
<name>A0A1Y2B5T4_9FUNG</name>
<reference evidence="4 5" key="1">
    <citation type="submission" date="2016-07" db="EMBL/GenBank/DDBJ databases">
        <title>Pervasive Adenine N6-methylation of Active Genes in Fungi.</title>
        <authorList>
            <consortium name="DOE Joint Genome Institute"/>
            <person name="Mondo S.J."/>
            <person name="Dannebaum R.O."/>
            <person name="Kuo R.C."/>
            <person name="Labutti K."/>
            <person name="Haridas S."/>
            <person name="Kuo A."/>
            <person name="Salamov A."/>
            <person name="Ahrendt S.R."/>
            <person name="Lipzen A."/>
            <person name="Sullivan W."/>
            <person name="Andreopoulos W.B."/>
            <person name="Clum A."/>
            <person name="Lindquist E."/>
            <person name="Daum C."/>
            <person name="Ramamoorthy G.K."/>
            <person name="Gryganskyi A."/>
            <person name="Culley D."/>
            <person name="Magnuson J.K."/>
            <person name="James T.Y."/>
            <person name="O'Malley M.A."/>
            <person name="Stajich J.E."/>
            <person name="Spatafora J.W."/>
            <person name="Visel A."/>
            <person name="Grigoriev I.V."/>
        </authorList>
    </citation>
    <scope>NUCLEOTIDE SEQUENCE [LARGE SCALE GENOMIC DNA]</scope>
    <source>
        <strain evidence="4 5">JEL800</strain>
    </source>
</reference>
<proteinExistence type="inferred from homology"/>
<feature type="signal peptide" evidence="2">
    <location>
        <begin position="1"/>
        <end position="18"/>
    </location>
</feature>
<evidence type="ECO:0000256" key="2">
    <source>
        <dbReference type="SAM" id="SignalP"/>
    </source>
</evidence>
<keyword evidence="5" id="KW-1185">Reference proteome</keyword>
<dbReference type="EMBL" id="MCGO01000088">
    <property type="protein sequence ID" value="ORY29465.1"/>
    <property type="molecule type" value="Genomic_DNA"/>
</dbReference>
<comment type="similarity">
    <text evidence="1">Belongs to the peptidase S12 family.</text>
</comment>
<dbReference type="OrthoDB" id="5946976at2759"/>
<evidence type="ECO:0000313" key="4">
    <source>
        <dbReference type="EMBL" id="ORY29465.1"/>
    </source>
</evidence>
<dbReference type="InterPro" id="IPR001466">
    <property type="entry name" value="Beta-lactam-related"/>
</dbReference>
<dbReference type="PANTHER" id="PTHR46825:SF15">
    <property type="entry name" value="BETA-LACTAMASE-RELATED DOMAIN-CONTAINING PROTEIN"/>
    <property type="match status" value="1"/>
</dbReference>
<dbReference type="InterPro" id="IPR050491">
    <property type="entry name" value="AmpC-like"/>
</dbReference>